<dbReference type="NCBIfam" id="TIGR00089">
    <property type="entry name" value="MiaB/RimO family radical SAM methylthiotransferase"/>
    <property type="match status" value="1"/>
</dbReference>
<proteinExistence type="inferred from homology"/>
<evidence type="ECO:0000256" key="5">
    <source>
        <dbReference type="ARBA" id="ARBA00022723"/>
    </source>
</evidence>
<feature type="domain" description="Radical SAM core" evidence="11">
    <location>
        <begin position="134"/>
        <end position="371"/>
    </location>
</feature>
<dbReference type="PROSITE" id="PS50926">
    <property type="entry name" value="TRAM"/>
    <property type="match status" value="1"/>
</dbReference>
<comment type="caution">
    <text evidence="12">The sequence shown here is derived from an EMBL/GenBank/DDBJ whole genome shotgun (WGS) entry which is preliminary data.</text>
</comment>
<evidence type="ECO:0000256" key="6">
    <source>
        <dbReference type="ARBA" id="ARBA00023004"/>
    </source>
</evidence>
<dbReference type="EC" id="2.8.4.4" evidence="8"/>
<dbReference type="InterPro" id="IPR038135">
    <property type="entry name" value="Methylthiotransferase_N_sf"/>
</dbReference>
<dbReference type="Gene3D" id="2.40.50.140">
    <property type="entry name" value="Nucleic acid-binding proteins"/>
    <property type="match status" value="1"/>
</dbReference>
<comment type="subcellular location">
    <subcellularLocation>
        <location evidence="8">Cytoplasm</location>
    </subcellularLocation>
</comment>
<dbReference type="Gene3D" id="3.40.50.12160">
    <property type="entry name" value="Methylthiotransferase, N-terminal domain"/>
    <property type="match status" value="1"/>
</dbReference>
<evidence type="ECO:0000313" key="13">
    <source>
        <dbReference type="Proteomes" id="UP001172778"/>
    </source>
</evidence>
<keyword evidence="7 8" id="KW-0411">Iron-sulfur</keyword>
<dbReference type="InterPro" id="IPR012340">
    <property type="entry name" value="NA-bd_OB-fold"/>
</dbReference>
<name>A0ABT7DWV2_9NEIS</name>
<dbReference type="SFLD" id="SFLDS00029">
    <property type="entry name" value="Radical_SAM"/>
    <property type="match status" value="1"/>
</dbReference>
<dbReference type="Pfam" id="PF00919">
    <property type="entry name" value="UPF0004"/>
    <property type="match status" value="1"/>
</dbReference>
<dbReference type="Pfam" id="PF04055">
    <property type="entry name" value="Radical_SAM"/>
    <property type="match status" value="1"/>
</dbReference>
<dbReference type="InterPro" id="IPR002792">
    <property type="entry name" value="TRAM_dom"/>
</dbReference>
<keyword evidence="6 8" id="KW-0408">Iron</keyword>
<feature type="binding site" evidence="8">
    <location>
        <position position="155"/>
    </location>
    <ligand>
        <name>[4Fe-4S] cluster</name>
        <dbReference type="ChEBI" id="CHEBI:49883"/>
        <label>2</label>
        <note>4Fe-4S-S-AdoMet</note>
    </ligand>
</feature>
<feature type="binding site" evidence="8">
    <location>
        <position position="50"/>
    </location>
    <ligand>
        <name>[4Fe-4S] cluster</name>
        <dbReference type="ChEBI" id="CHEBI:49883"/>
        <label>1</label>
    </ligand>
</feature>
<comment type="similarity">
    <text evidence="8">Belongs to the methylthiotransferase family. RimO subfamily.</text>
</comment>
<dbReference type="InterPro" id="IPR020612">
    <property type="entry name" value="Methylthiotransferase_CS"/>
</dbReference>
<dbReference type="InterPro" id="IPR013848">
    <property type="entry name" value="Methylthiotransferase_N"/>
</dbReference>
<dbReference type="HAMAP" id="MF_01865">
    <property type="entry name" value="MTTase_RimO"/>
    <property type="match status" value="1"/>
</dbReference>
<dbReference type="PROSITE" id="PS51918">
    <property type="entry name" value="RADICAL_SAM"/>
    <property type="match status" value="1"/>
</dbReference>
<reference evidence="12" key="1">
    <citation type="submission" date="2023-03" db="EMBL/GenBank/DDBJ databases">
        <title>Chitinimonas shenzhenensis gen. nov., sp. nov., a novel member of family Burkholderiaceae isolated from activated sludge collected in Shen Zhen, China.</title>
        <authorList>
            <person name="Wang X."/>
        </authorList>
    </citation>
    <scope>NUCLEOTIDE SEQUENCE</scope>
    <source>
        <strain evidence="12">DQS-5</strain>
    </source>
</reference>
<dbReference type="InterPro" id="IPR005840">
    <property type="entry name" value="Ribosomal_uS12_MeSTrfase_RimO"/>
</dbReference>
<dbReference type="Proteomes" id="UP001172778">
    <property type="component" value="Unassembled WGS sequence"/>
</dbReference>
<dbReference type="PROSITE" id="PS51449">
    <property type="entry name" value="MTTASE_N"/>
    <property type="match status" value="1"/>
</dbReference>
<dbReference type="SUPFAM" id="SSF102114">
    <property type="entry name" value="Radical SAM enzymes"/>
    <property type="match status" value="1"/>
</dbReference>
<keyword evidence="4 8" id="KW-0949">S-adenosyl-L-methionine</keyword>
<dbReference type="InterPro" id="IPR023404">
    <property type="entry name" value="rSAM_horseshoe"/>
</dbReference>
<dbReference type="CDD" id="cd01335">
    <property type="entry name" value="Radical_SAM"/>
    <property type="match status" value="1"/>
</dbReference>
<accession>A0ABT7DWV2</accession>
<comment type="catalytic activity">
    <reaction evidence="8">
        <text>L-aspartate(89)-[ribosomal protein uS12]-hydrogen + (sulfur carrier)-SH + AH2 + 2 S-adenosyl-L-methionine = 3-methylsulfanyl-L-aspartate(89)-[ribosomal protein uS12]-hydrogen + (sulfur carrier)-H + 5'-deoxyadenosine + L-methionine + A + S-adenosyl-L-homocysteine + 2 H(+)</text>
        <dbReference type="Rhea" id="RHEA:37087"/>
        <dbReference type="Rhea" id="RHEA-COMP:10460"/>
        <dbReference type="Rhea" id="RHEA-COMP:10461"/>
        <dbReference type="Rhea" id="RHEA-COMP:14737"/>
        <dbReference type="Rhea" id="RHEA-COMP:14739"/>
        <dbReference type="ChEBI" id="CHEBI:13193"/>
        <dbReference type="ChEBI" id="CHEBI:15378"/>
        <dbReference type="ChEBI" id="CHEBI:17319"/>
        <dbReference type="ChEBI" id="CHEBI:17499"/>
        <dbReference type="ChEBI" id="CHEBI:29917"/>
        <dbReference type="ChEBI" id="CHEBI:29961"/>
        <dbReference type="ChEBI" id="CHEBI:57844"/>
        <dbReference type="ChEBI" id="CHEBI:57856"/>
        <dbReference type="ChEBI" id="CHEBI:59789"/>
        <dbReference type="ChEBI" id="CHEBI:64428"/>
        <dbReference type="ChEBI" id="CHEBI:73599"/>
        <dbReference type="EC" id="2.8.4.4"/>
    </reaction>
</comment>
<dbReference type="SMART" id="SM00729">
    <property type="entry name" value="Elp3"/>
    <property type="match status" value="1"/>
</dbReference>
<feature type="domain" description="TRAM" evidence="9">
    <location>
        <begin position="374"/>
        <end position="439"/>
    </location>
</feature>
<dbReference type="NCBIfam" id="TIGR01125">
    <property type="entry name" value="30S ribosomal protein S12 methylthiotransferase RimO"/>
    <property type="match status" value="1"/>
</dbReference>
<feature type="binding site" evidence="8">
    <location>
        <position position="79"/>
    </location>
    <ligand>
        <name>[4Fe-4S] cluster</name>
        <dbReference type="ChEBI" id="CHEBI:49883"/>
        <label>1</label>
    </ligand>
</feature>
<evidence type="ECO:0000256" key="7">
    <source>
        <dbReference type="ARBA" id="ARBA00023014"/>
    </source>
</evidence>
<evidence type="ECO:0000259" key="11">
    <source>
        <dbReference type="PROSITE" id="PS51918"/>
    </source>
</evidence>
<keyword evidence="12" id="KW-0689">Ribosomal protein</keyword>
<dbReference type="InterPro" id="IPR058240">
    <property type="entry name" value="rSAM_sf"/>
</dbReference>
<dbReference type="Gene3D" id="3.80.30.20">
    <property type="entry name" value="tm_1862 like domain"/>
    <property type="match status" value="1"/>
</dbReference>
<dbReference type="InterPro" id="IPR005839">
    <property type="entry name" value="Methylthiotransferase"/>
</dbReference>
<dbReference type="InterPro" id="IPR006638">
    <property type="entry name" value="Elp3/MiaA/NifB-like_rSAM"/>
</dbReference>
<dbReference type="EMBL" id="JARRAF010000010">
    <property type="protein sequence ID" value="MDK2124549.1"/>
    <property type="molecule type" value="Genomic_DNA"/>
</dbReference>
<dbReference type="PANTHER" id="PTHR43837">
    <property type="entry name" value="RIBOSOMAL PROTEIN S12 METHYLTHIOTRANSFERASE RIMO"/>
    <property type="match status" value="1"/>
</dbReference>
<protein>
    <recommendedName>
        <fullName evidence="8">Ribosomal protein uS12 methylthiotransferase RimO</fullName>
        <shortName evidence="8">uS12 MTTase</shortName>
        <shortName evidence="8">uS12 methylthiotransferase</shortName>
        <ecNumber evidence="8">2.8.4.4</ecNumber>
    </recommendedName>
    <alternativeName>
        <fullName evidence="8">Ribosomal protein uS12 (aspartate-C(3))-methylthiotransferase</fullName>
    </alternativeName>
    <alternativeName>
        <fullName evidence="8">Ribosome maturation factor RimO</fullName>
    </alternativeName>
</protein>
<dbReference type="GO" id="GO:0005840">
    <property type="term" value="C:ribosome"/>
    <property type="evidence" value="ECO:0007669"/>
    <property type="project" value="UniProtKB-KW"/>
</dbReference>
<feature type="binding site" evidence="8">
    <location>
        <position position="152"/>
    </location>
    <ligand>
        <name>[4Fe-4S] cluster</name>
        <dbReference type="ChEBI" id="CHEBI:49883"/>
        <label>2</label>
        <note>4Fe-4S-S-AdoMet</note>
    </ligand>
</feature>
<dbReference type="SFLD" id="SFLDG01082">
    <property type="entry name" value="B12-binding_domain_containing"/>
    <property type="match status" value="1"/>
</dbReference>
<evidence type="ECO:0000259" key="10">
    <source>
        <dbReference type="PROSITE" id="PS51449"/>
    </source>
</evidence>
<keyword evidence="13" id="KW-1185">Reference proteome</keyword>
<keyword evidence="2 8" id="KW-0963">Cytoplasm</keyword>
<comment type="function">
    <text evidence="8">Catalyzes the methylthiolation of an aspartic acid residue of ribosomal protein uS12.</text>
</comment>
<dbReference type="Pfam" id="PF18693">
    <property type="entry name" value="TRAM_2"/>
    <property type="match status" value="1"/>
</dbReference>
<evidence type="ECO:0000256" key="8">
    <source>
        <dbReference type="HAMAP-Rule" id="MF_01865"/>
    </source>
</evidence>
<keyword evidence="1 8" id="KW-0004">4Fe-4S</keyword>
<evidence type="ECO:0000256" key="2">
    <source>
        <dbReference type="ARBA" id="ARBA00022490"/>
    </source>
</evidence>
<organism evidence="12 13">
    <name type="scientific">Parachitinimonas caeni</name>
    <dbReference type="NCBI Taxonomy" id="3031301"/>
    <lineage>
        <taxon>Bacteria</taxon>
        <taxon>Pseudomonadati</taxon>
        <taxon>Pseudomonadota</taxon>
        <taxon>Betaproteobacteria</taxon>
        <taxon>Neisseriales</taxon>
        <taxon>Chitinibacteraceae</taxon>
        <taxon>Parachitinimonas</taxon>
    </lineage>
</organism>
<comment type="cofactor">
    <cofactor evidence="8">
        <name>[4Fe-4S] cluster</name>
        <dbReference type="ChEBI" id="CHEBI:49883"/>
    </cofactor>
    <text evidence="8">Binds 2 [4Fe-4S] clusters. One cluster is coordinated with 3 cysteines and an exchangeable S-adenosyl-L-methionine.</text>
</comment>
<feature type="domain" description="MTTase N-terminal" evidence="10">
    <location>
        <begin position="5"/>
        <end position="117"/>
    </location>
</feature>
<feature type="binding site" evidence="8">
    <location>
        <position position="148"/>
    </location>
    <ligand>
        <name>[4Fe-4S] cluster</name>
        <dbReference type="ChEBI" id="CHEBI:49883"/>
        <label>2</label>
        <note>4Fe-4S-S-AdoMet</note>
    </ligand>
</feature>
<evidence type="ECO:0000256" key="4">
    <source>
        <dbReference type="ARBA" id="ARBA00022691"/>
    </source>
</evidence>
<evidence type="ECO:0000313" key="12">
    <source>
        <dbReference type="EMBL" id="MDK2124549.1"/>
    </source>
</evidence>
<evidence type="ECO:0000256" key="1">
    <source>
        <dbReference type="ARBA" id="ARBA00022485"/>
    </source>
</evidence>
<dbReference type="PROSITE" id="PS01278">
    <property type="entry name" value="MTTASE_RADICAL"/>
    <property type="match status" value="1"/>
</dbReference>
<dbReference type="SFLD" id="SFLDF00274">
    <property type="entry name" value="ribosomal_protein_S12_methylth"/>
    <property type="match status" value="1"/>
</dbReference>
<dbReference type="PANTHER" id="PTHR43837:SF1">
    <property type="entry name" value="RIBOSOMAL PROTEIN US12 METHYLTHIOTRANSFERASE RIMO"/>
    <property type="match status" value="1"/>
</dbReference>
<gene>
    <name evidence="8 12" type="primary">rimO</name>
    <name evidence="12" type="ORF">PZA18_10855</name>
</gene>
<keyword evidence="5 8" id="KW-0479">Metal-binding</keyword>
<keyword evidence="3 8" id="KW-0808">Transferase</keyword>
<feature type="binding site" evidence="8">
    <location>
        <position position="14"/>
    </location>
    <ligand>
        <name>[4Fe-4S] cluster</name>
        <dbReference type="ChEBI" id="CHEBI:49883"/>
        <label>1</label>
    </ligand>
</feature>
<evidence type="ECO:0000259" key="9">
    <source>
        <dbReference type="PROSITE" id="PS50926"/>
    </source>
</evidence>
<dbReference type="RefSeq" id="WP_284100857.1">
    <property type="nucleotide sequence ID" value="NZ_JARRAF010000010.1"/>
</dbReference>
<evidence type="ECO:0000256" key="3">
    <source>
        <dbReference type="ARBA" id="ARBA00022679"/>
    </source>
</evidence>
<dbReference type="SFLD" id="SFLDG01061">
    <property type="entry name" value="methylthiotransferase"/>
    <property type="match status" value="1"/>
</dbReference>
<sequence>MNKLPSIGVVSLGCPKALVDSEQILTQLRAEGYVISPSYQNADLVVVNTCGFIDSAVAESLDAIGEALTENGKVIVTGCLGAREGGDTVKKVHPSVLAVTGPHAADEVLAAVHQHLPKPHDPFTDLIPPQGIRLTPKHFAYLKISEGCNHRCSFCIIPSMRGDLVSRPIHEVLREAENLAKAGVKELLVISQDTSAYGVDVKYRTGFHNGRPVKTRMTELCRELGEMGIWVRLHYVYPYPHVDEVIPLMAEGKLLPYLDIPFQHASPRVLKAMKRPANAENVLGRIQKWREICPDIAIRSTFITGFPGETEEDFQMLLDFLDEAQLDRVGCFTYSPVDGATANALADHVAPEVAEERKARFMEKQAEISTRKLAEKVGRELKVLVDEVDEEGVVARSYADAPEIDGNVYIEGSEGVQVGDWMTVKIVDSDEHDLWGERV</sequence>
<dbReference type="GO" id="GO:0103039">
    <property type="term" value="F:protein methylthiotransferase activity"/>
    <property type="evidence" value="ECO:0007669"/>
    <property type="project" value="UniProtKB-EC"/>
</dbReference>
<dbReference type="InterPro" id="IPR007197">
    <property type="entry name" value="rSAM"/>
</dbReference>
<keyword evidence="12" id="KW-0687">Ribonucleoprotein</keyword>